<dbReference type="InterPro" id="IPR045175">
    <property type="entry name" value="M28_fam"/>
</dbReference>
<comment type="caution">
    <text evidence="2">The sequence shown here is derived from an EMBL/GenBank/DDBJ whole genome shotgun (WGS) entry which is preliminary data.</text>
</comment>
<protein>
    <recommendedName>
        <fullName evidence="1">Peptidase M28 domain-containing protein</fullName>
    </recommendedName>
</protein>
<dbReference type="PANTHER" id="PTHR12147">
    <property type="entry name" value="METALLOPEPTIDASE M28 FAMILY MEMBER"/>
    <property type="match status" value="1"/>
</dbReference>
<evidence type="ECO:0000313" key="3">
    <source>
        <dbReference type="Proteomes" id="UP000615593"/>
    </source>
</evidence>
<organism evidence="2 3">
    <name type="scientific">Mesonia mobilis</name>
    <dbReference type="NCBI Taxonomy" id="369791"/>
    <lineage>
        <taxon>Bacteria</taxon>
        <taxon>Pseudomonadati</taxon>
        <taxon>Bacteroidota</taxon>
        <taxon>Flavobacteriia</taxon>
        <taxon>Flavobacteriales</taxon>
        <taxon>Flavobacteriaceae</taxon>
        <taxon>Mesonia</taxon>
    </lineage>
</organism>
<dbReference type="SUPFAM" id="SSF53187">
    <property type="entry name" value="Zn-dependent exopeptidases"/>
    <property type="match status" value="1"/>
</dbReference>
<dbReference type="Proteomes" id="UP000615593">
    <property type="component" value="Unassembled WGS sequence"/>
</dbReference>
<dbReference type="InterPro" id="IPR007484">
    <property type="entry name" value="Peptidase_M28"/>
</dbReference>
<feature type="domain" description="Peptidase M28" evidence="1">
    <location>
        <begin position="78"/>
        <end position="269"/>
    </location>
</feature>
<gene>
    <name evidence="2" type="ORF">GCM10008088_21540</name>
</gene>
<evidence type="ECO:0000313" key="2">
    <source>
        <dbReference type="EMBL" id="GGZ59752.1"/>
    </source>
</evidence>
<accession>A0ABQ3BWR5</accession>
<dbReference type="Gene3D" id="3.40.630.10">
    <property type="entry name" value="Zn peptidases"/>
    <property type="match status" value="1"/>
</dbReference>
<sequence length="291" mass="32205">MLTTVFAQSQEEITEAELTQHIEFLTAEELKGRYPGTPENDSIVNYLVDDFSKNEISVLVQEFEAQMRKDSSIVKTYNVLGLVEGKDSILKDEVIVLGAHYDHLGIKGDSIYHGADDNASGIAALLEIAEKVKAHQHELKRSIIFIAFGAEEQGLLGSQFFVENPIVPIDQIKLMMNIDMLGHLNEEKHLYMGGAGTFPGGVELMKSLANSDELNPILHAGGVGGSDHVSFYRKSISVLGFHTGGHDHYHQPSDTIEHLNIPGEVNAANYIYQALMEIATSKRELRFIEQD</sequence>
<name>A0ABQ3BWR5_9FLAO</name>
<evidence type="ECO:0000259" key="1">
    <source>
        <dbReference type="Pfam" id="PF04389"/>
    </source>
</evidence>
<keyword evidence="3" id="KW-1185">Reference proteome</keyword>
<dbReference type="Pfam" id="PF04389">
    <property type="entry name" value="Peptidase_M28"/>
    <property type="match status" value="1"/>
</dbReference>
<proteinExistence type="predicted"/>
<reference evidence="3" key="1">
    <citation type="journal article" date="2019" name="Int. J. Syst. Evol. Microbiol.">
        <title>The Global Catalogue of Microorganisms (GCM) 10K type strain sequencing project: providing services to taxonomists for standard genome sequencing and annotation.</title>
        <authorList>
            <consortium name="The Broad Institute Genomics Platform"/>
            <consortium name="The Broad Institute Genome Sequencing Center for Infectious Disease"/>
            <person name="Wu L."/>
            <person name="Ma J."/>
        </authorList>
    </citation>
    <scope>NUCLEOTIDE SEQUENCE [LARGE SCALE GENOMIC DNA]</scope>
    <source>
        <strain evidence="3">KCTC 12708</strain>
    </source>
</reference>
<dbReference type="EMBL" id="BMWY01000006">
    <property type="protein sequence ID" value="GGZ59752.1"/>
    <property type="molecule type" value="Genomic_DNA"/>
</dbReference>
<dbReference type="PANTHER" id="PTHR12147:SF26">
    <property type="entry name" value="PEPTIDASE M28 DOMAIN-CONTAINING PROTEIN"/>
    <property type="match status" value="1"/>
</dbReference>